<dbReference type="PANTHER" id="PTHR18034:SF4">
    <property type="entry name" value="NUCLEOLAR MIF4G DOMAIN-CONTAINING PROTEIN 1"/>
    <property type="match status" value="1"/>
</dbReference>
<feature type="domain" description="MI" evidence="4">
    <location>
        <begin position="675"/>
        <end position="807"/>
    </location>
</feature>
<feature type="compositionally biased region" description="Low complexity" evidence="3">
    <location>
        <begin position="532"/>
        <end position="541"/>
    </location>
</feature>
<dbReference type="PROSITE" id="PS51366">
    <property type="entry name" value="MI"/>
    <property type="match status" value="1"/>
</dbReference>
<feature type="compositionally biased region" description="Acidic residues" evidence="3">
    <location>
        <begin position="199"/>
        <end position="220"/>
    </location>
</feature>
<evidence type="ECO:0000256" key="1">
    <source>
        <dbReference type="ARBA" id="ARBA00004123"/>
    </source>
</evidence>
<evidence type="ECO:0000256" key="2">
    <source>
        <dbReference type="ARBA" id="ARBA00023242"/>
    </source>
</evidence>
<dbReference type="Pfam" id="PF02847">
    <property type="entry name" value="MA3"/>
    <property type="match status" value="1"/>
</dbReference>
<dbReference type="InParanoid" id="A0A0G4ENZ5"/>
<dbReference type="GO" id="GO:0005730">
    <property type="term" value="C:nucleolus"/>
    <property type="evidence" value="ECO:0007669"/>
    <property type="project" value="TreeGrafter"/>
</dbReference>
<feature type="compositionally biased region" description="Basic and acidic residues" evidence="3">
    <location>
        <begin position="59"/>
        <end position="74"/>
    </location>
</feature>
<dbReference type="InterPro" id="IPR050781">
    <property type="entry name" value="CWC22_splicing_factor"/>
</dbReference>
<dbReference type="OMA" id="RCSCASW"/>
<feature type="compositionally biased region" description="Basic and acidic residues" evidence="3">
    <location>
        <begin position="86"/>
        <end position="96"/>
    </location>
</feature>
<feature type="region of interest" description="Disordered" evidence="3">
    <location>
        <begin position="873"/>
        <end position="895"/>
    </location>
</feature>
<dbReference type="GO" id="GO:0042274">
    <property type="term" value="P:ribosomal small subunit biogenesis"/>
    <property type="evidence" value="ECO:0007669"/>
    <property type="project" value="TreeGrafter"/>
</dbReference>
<dbReference type="OrthoDB" id="10260961at2759"/>
<accession>A0A0G4ENZ5</accession>
<protein>
    <recommendedName>
        <fullName evidence="4">MI domain-containing protein</fullName>
    </recommendedName>
</protein>
<dbReference type="STRING" id="1169540.A0A0G4ENZ5"/>
<dbReference type="GO" id="GO:0003723">
    <property type="term" value="F:RNA binding"/>
    <property type="evidence" value="ECO:0007669"/>
    <property type="project" value="TreeGrafter"/>
</dbReference>
<reference evidence="5 6" key="1">
    <citation type="submission" date="2014-11" db="EMBL/GenBank/DDBJ databases">
        <authorList>
            <person name="Zhu J."/>
            <person name="Qi W."/>
            <person name="Song R."/>
        </authorList>
    </citation>
    <scope>NUCLEOTIDE SEQUENCE [LARGE SCALE GENOMIC DNA]</scope>
</reference>
<evidence type="ECO:0000313" key="6">
    <source>
        <dbReference type="Proteomes" id="UP000041254"/>
    </source>
</evidence>
<keyword evidence="2" id="KW-0539">Nucleus</keyword>
<dbReference type="PANTHER" id="PTHR18034">
    <property type="entry name" value="CELL CYCLE CONTROL PROTEIN CWF22-RELATED"/>
    <property type="match status" value="1"/>
</dbReference>
<dbReference type="PhylomeDB" id="A0A0G4ENZ5"/>
<comment type="subcellular location">
    <subcellularLocation>
        <location evidence="1">Nucleus</location>
    </subcellularLocation>
</comment>
<feature type="region of interest" description="Disordered" evidence="3">
    <location>
        <begin position="528"/>
        <end position="547"/>
    </location>
</feature>
<evidence type="ECO:0000259" key="4">
    <source>
        <dbReference type="PROSITE" id="PS51366"/>
    </source>
</evidence>
<dbReference type="Proteomes" id="UP000041254">
    <property type="component" value="Unassembled WGS sequence"/>
</dbReference>
<gene>
    <name evidence="5" type="ORF">Vbra_2879</name>
</gene>
<organism evidence="5 6">
    <name type="scientific">Vitrella brassicaformis (strain CCMP3155)</name>
    <dbReference type="NCBI Taxonomy" id="1169540"/>
    <lineage>
        <taxon>Eukaryota</taxon>
        <taxon>Sar</taxon>
        <taxon>Alveolata</taxon>
        <taxon>Colpodellida</taxon>
        <taxon>Vitrellaceae</taxon>
        <taxon>Vitrella</taxon>
    </lineage>
</organism>
<feature type="compositionally biased region" description="Basic residues" evidence="3">
    <location>
        <begin position="1"/>
        <end position="12"/>
    </location>
</feature>
<keyword evidence="6" id="KW-1185">Reference proteome</keyword>
<sequence length="928" mass="102120">MKGQMKGRHSKTNHQSDQRGTSRGPPSATSVLFRTLRERPSAKRRARAPLGRKALRKQQRQEAKQKKQQHYESHRQHKSAARNHAAVKEDESKHEPEDCEDDIASDDVIDEEEDEGENDHEEAAYSGDDDPDLTEMAYLEAKLGLGASATDKSRVKAERKMHQTLADEGLEECFDIADQILATKVSNEHPRPRAVPVQAEDDESGEGEASDSSAEEEQQQEAEPSAPGNSSKYVPPHLRSVQGKGEDTVGRVRTKVVGLVNRVSEGNLEPITVQLLRLLEPMRDEREAEGLAVIIPVLVDEILKSCLFHRFTTLYLLGVQTALITALHVTLHTEVGFRFFFHLMTSFQKYLRSFQKSLPSCGGGAGGDDVSMVAADGRKRKRRHGSSSAGMRRGGNGDSGMHECEDEHPDEGQVDIEVAKQRCKHSLVALCLLFDLGVLDPAIIQHLVHGLAALPHFWDTDFYVDLLLTVFRFTSGRFRSDHGGDFKALITHIKGLVETHLGSDGRGDAPLSWSEQLKAKLKQRTATKRHGAAAAAAPPAAMDEGKAESEGKGRLGFLLAELAALKTARATSKFTVAVKITTPLRNWFKTSKLFSSVRFDDYLITIPLPPLDPSNPPSLFALPLHQHNAHSTPTTATGAASSSSRPSKRKGDDGEGDGGTAALMEVAASHRLRSDLQKGLFVALMGSEDPVHACQRLQDVVLAYHRQNQTAQKKKQQQYEYVVAVVLHCCLHEKSFNLFYTRVLQHCCGLPGPIAKHYQRALTKGVSSQLSLVPSFAVRKTLNFAQMLATLVHEELLPLKLLRFLDLQGTEGNALTGNAGLFLKHVCLEMLSLCASDMSRAQALFGPVAAFPDVCEAVLLVLDTFVLPEVSGETSPLRKRGKGGPSGRASASAASRVECWMVQDLSRYLGDEQRRREEEREEAFFKGR</sequence>
<feature type="compositionally biased region" description="Acidic residues" evidence="3">
    <location>
        <begin position="97"/>
        <end position="120"/>
    </location>
</feature>
<feature type="region of interest" description="Disordered" evidence="3">
    <location>
        <begin position="629"/>
        <end position="660"/>
    </location>
</feature>
<dbReference type="VEuPathDB" id="CryptoDB:Vbra_2879"/>
<evidence type="ECO:0000313" key="5">
    <source>
        <dbReference type="EMBL" id="CEL99171.1"/>
    </source>
</evidence>
<feature type="region of interest" description="Disordered" evidence="3">
    <location>
        <begin position="376"/>
        <end position="411"/>
    </location>
</feature>
<proteinExistence type="predicted"/>
<dbReference type="EMBL" id="CDMY01000275">
    <property type="protein sequence ID" value="CEL99171.1"/>
    <property type="molecule type" value="Genomic_DNA"/>
</dbReference>
<feature type="region of interest" description="Disordered" evidence="3">
    <location>
        <begin position="1"/>
        <end position="134"/>
    </location>
</feature>
<dbReference type="AlphaFoldDB" id="A0A0G4ENZ5"/>
<feature type="compositionally biased region" description="Low complexity" evidence="3">
    <location>
        <begin position="631"/>
        <end position="645"/>
    </location>
</feature>
<dbReference type="InterPro" id="IPR003891">
    <property type="entry name" value="Initiation_fac_eIF4g_MI"/>
</dbReference>
<evidence type="ECO:0000256" key="3">
    <source>
        <dbReference type="SAM" id="MobiDB-lite"/>
    </source>
</evidence>
<dbReference type="Gene3D" id="1.25.40.180">
    <property type="match status" value="1"/>
</dbReference>
<name>A0A0G4ENZ5_VITBC</name>
<feature type="region of interest" description="Disordered" evidence="3">
    <location>
        <begin position="185"/>
        <end position="247"/>
    </location>
</feature>